<dbReference type="Pfam" id="PF00061">
    <property type="entry name" value="Lipocalin"/>
    <property type="match status" value="1"/>
</dbReference>
<feature type="domain" description="Lipocalin/cytosolic fatty-acid binding" evidence="3">
    <location>
        <begin position="47"/>
        <end position="181"/>
    </location>
</feature>
<dbReference type="eggNOG" id="ENOG502S0KX">
    <property type="taxonomic scope" value="Eukaryota"/>
</dbReference>
<dbReference type="GO" id="GO:0072562">
    <property type="term" value="C:blood microparticle"/>
    <property type="evidence" value="ECO:0007669"/>
    <property type="project" value="TreeGrafter"/>
</dbReference>
<reference evidence="4" key="3">
    <citation type="submission" date="2025-09" db="UniProtKB">
        <authorList>
            <consortium name="Ensembl"/>
        </authorList>
    </citation>
    <scope>IDENTIFICATION</scope>
</reference>
<evidence type="ECO:0000256" key="1">
    <source>
        <dbReference type="RuleBase" id="RU003695"/>
    </source>
</evidence>
<evidence type="ECO:0000313" key="5">
    <source>
        <dbReference type="Proteomes" id="UP000007648"/>
    </source>
</evidence>
<dbReference type="Proteomes" id="UP000007648">
    <property type="component" value="Unassembled WGS sequence"/>
</dbReference>
<keyword evidence="5" id="KW-1185">Reference proteome</keyword>
<dbReference type="InParanoid" id="G3W1Q6"/>
<accession>G3W1Q6</accession>
<dbReference type="InterPro" id="IPR012674">
    <property type="entry name" value="Calycin"/>
</dbReference>
<keyword evidence="2" id="KW-0732">Signal</keyword>
<reference evidence="4 5" key="1">
    <citation type="journal article" date="2011" name="Proc. Natl. Acad. Sci. U.S.A.">
        <title>Genetic diversity and population structure of the endangered marsupial Sarcophilus harrisii (Tasmanian devil).</title>
        <authorList>
            <person name="Miller W."/>
            <person name="Hayes V.M."/>
            <person name="Ratan A."/>
            <person name="Petersen D.C."/>
            <person name="Wittekindt N.E."/>
            <person name="Miller J."/>
            <person name="Walenz B."/>
            <person name="Knight J."/>
            <person name="Qi J."/>
            <person name="Zhao F."/>
            <person name="Wang Q."/>
            <person name="Bedoya-Reina O.C."/>
            <person name="Katiyar N."/>
            <person name="Tomsho L.P."/>
            <person name="Kasson L.M."/>
            <person name="Hardie R.A."/>
            <person name="Woodbridge P."/>
            <person name="Tindall E.A."/>
            <person name="Bertelsen M.F."/>
            <person name="Dixon D."/>
            <person name="Pyecroft S."/>
            <person name="Helgen K.M."/>
            <person name="Lesk A.M."/>
            <person name="Pringle T.H."/>
            <person name="Patterson N."/>
            <person name="Zhang Y."/>
            <person name="Kreiss A."/>
            <person name="Woods G.M."/>
            <person name="Jones M.E."/>
            <person name="Schuster S.C."/>
        </authorList>
    </citation>
    <scope>NUCLEOTIDE SEQUENCE [LARGE SCALE GENOMIC DNA]</scope>
</reference>
<feature type="chain" id="PRO_5029782369" description="Lipocalin/cytosolic fatty-acid binding domain-containing protein" evidence="2">
    <location>
        <begin position="21"/>
        <end position="246"/>
    </location>
</feature>
<dbReference type="InterPro" id="IPR000566">
    <property type="entry name" value="Lipocln_cytosolic_FA-bd_dom"/>
</dbReference>
<gene>
    <name evidence="4" type="primary">C8G</name>
</gene>
<dbReference type="PRINTS" id="PR00179">
    <property type="entry name" value="LIPOCALIN"/>
</dbReference>
<dbReference type="GO" id="GO:0006956">
    <property type="term" value="P:complement activation"/>
    <property type="evidence" value="ECO:0007669"/>
    <property type="project" value="InterPro"/>
</dbReference>
<comment type="similarity">
    <text evidence="1">Belongs to the calycin superfamily. Lipocalin family.</text>
</comment>
<organism evidence="4 5">
    <name type="scientific">Sarcophilus harrisii</name>
    <name type="common">Tasmanian devil</name>
    <name type="synonym">Sarcophilus laniarius</name>
    <dbReference type="NCBI Taxonomy" id="9305"/>
    <lineage>
        <taxon>Eukaryota</taxon>
        <taxon>Metazoa</taxon>
        <taxon>Chordata</taxon>
        <taxon>Craniata</taxon>
        <taxon>Vertebrata</taxon>
        <taxon>Euteleostomi</taxon>
        <taxon>Mammalia</taxon>
        <taxon>Metatheria</taxon>
        <taxon>Dasyuromorphia</taxon>
        <taxon>Dasyuridae</taxon>
        <taxon>Sarcophilus</taxon>
    </lineage>
</organism>
<dbReference type="GO" id="GO:0001848">
    <property type="term" value="F:complement binding"/>
    <property type="evidence" value="ECO:0007669"/>
    <property type="project" value="TreeGrafter"/>
</dbReference>
<dbReference type="SUPFAM" id="SSF50814">
    <property type="entry name" value="Lipocalins"/>
    <property type="match status" value="1"/>
</dbReference>
<dbReference type="Ensembl" id="ENSSHAT00000009442.2">
    <property type="protein sequence ID" value="ENSSHAP00000009361.2"/>
    <property type="gene ID" value="ENSSHAG00000008097.2"/>
</dbReference>
<dbReference type="PROSITE" id="PS00213">
    <property type="entry name" value="LIPOCALIN"/>
    <property type="match status" value="1"/>
</dbReference>
<dbReference type="GO" id="GO:0070062">
    <property type="term" value="C:extracellular exosome"/>
    <property type="evidence" value="ECO:0007669"/>
    <property type="project" value="TreeGrafter"/>
</dbReference>
<evidence type="ECO:0000313" key="4">
    <source>
        <dbReference type="Ensembl" id="ENSSHAP00000009361.2"/>
    </source>
</evidence>
<dbReference type="PANTHER" id="PTHR47304">
    <property type="entry name" value="COMPLEMENT COMPONENT C8 GAMMA CHAIN"/>
    <property type="match status" value="1"/>
</dbReference>
<protein>
    <recommendedName>
        <fullName evidence="3">Lipocalin/cytosolic fatty-acid binding domain-containing protein</fullName>
    </recommendedName>
</protein>
<sequence length="246" mass="28180">MLLLRSALLLPLLLVPGTSAQRRKKPPPPLVLDKIQPQANFDPQQFSGTWFLVAVASKCSHLLESSHRSEATRIQAAVSGPALAVSTFRKLDGICWQIKQKYEPTELQGRYHLQGRRRSRGVEVVVGETDYRQYAILYYQRDQQFSVKLYARSFPVSDDVLIKFEQRVTDATLSEDFIFYFPTYGFCDSSHDFQILDGAQQYQYGLEEKSLMLDLRDLTLNSDASCVTLDIYQQTSWSLSFLKMKS</sequence>
<evidence type="ECO:0000259" key="3">
    <source>
        <dbReference type="Pfam" id="PF00061"/>
    </source>
</evidence>
<dbReference type="HOGENOM" id="CLU_094061_0_0_1"/>
<feature type="signal peptide" evidence="2">
    <location>
        <begin position="1"/>
        <end position="20"/>
    </location>
</feature>
<dbReference type="Gene3D" id="2.40.128.20">
    <property type="match status" value="1"/>
</dbReference>
<dbReference type="GO" id="GO:0005579">
    <property type="term" value="C:membrane attack complex"/>
    <property type="evidence" value="ECO:0007669"/>
    <property type="project" value="InterPro"/>
</dbReference>
<dbReference type="FunCoup" id="G3W1Q6">
    <property type="interactions" value="132"/>
</dbReference>
<evidence type="ECO:0000256" key="2">
    <source>
        <dbReference type="SAM" id="SignalP"/>
    </source>
</evidence>
<reference evidence="4" key="2">
    <citation type="submission" date="2025-08" db="UniProtKB">
        <authorList>
            <consortium name="Ensembl"/>
        </authorList>
    </citation>
    <scope>IDENTIFICATION</scope>
</reference>
<name>G3W1Q6_SARHA</name>
<proteinExistence type="inferred from homology"/>
<dbReference type="AlphaFoldDB" id="G3W1Q6"/>
<dbReference type="STRING" id="9305.ENSSHAP00000009361"/>
<dbReference type="PANTHER" id="PTHR47304:SF1">
    <property type="entry name" value="COMPLEMENT COMPONENT C8 GAMMA CHAIN"/>
    <property type="match status" value="1"/>
</dbReference>
<dbReference type="InterPro" id="IPR043245">
    <property type="entry name" value="C8G"/>
</dbReference>
<dbReference type="GeneTree" id="ENSGT00440000034309"/>
<dbReference type="InterPro" id="IPR022272">
    <property type="entry name" value="Lipocalin_CS"/>
</dbReference>